<keyword evidence="3" id="KW-1185">Reference proteome</keyword>
<proteinExistence type="predicted"/>
<dbReference type="EMBL" id="JBEFKJ010000054">
    <property type="protein sequence ID" value="KAL2036704.1"/>
    <property type="molecule type" value="Genomic_DNA"/>
</dbReference>
<evidence type="ECO:0000256" key="1">
    <source>
        <dbReference type="SAM" id="SignalP"/>
    </source>
</evidence>
<gene>
    <name evidence="2" type="ORF">N7G274_010576</name>
</gene>
<name>A0ABR3ZTB7_9LECA</name>
<reference evidence="2 3" key="1">
    <citation type="submission" date="2024-09" db="EMBL/GenBank/DDBJ databases">
        <title>Rethinking Asexuality: The Enigmatic Case of Functional Sexual Genes in Lepraria (Stereocaulaceae).</title>
        <authorList>
            <person name="Doellman M."/>
            <person name="Sun Y."/>
            <person name="Barcenas-Pena A."/>
            <person name="Lumbsch H.T."/>
            <person name="Grewe F."/>
        </authorList>
    </citation>
    <scope>NUCLEOTIDE SEQUENCE [LARGE SCALE GENOMIC DNA]</scope>
    <source>
        <strain evidence="2 3">Mercado 3170</strain>
    </source>
</reference>
<dbReference type="Proteomes" id="UP001590950">
    <property type="component" value="Unassembled WGS sequence"/>
</dbReference>
<comment type="caution">
    <text evidence="2">The sequence shown here is derived from an EMBL/GenBank/DDBJ whole genome shotgun (WGS) entry which is preliminary data.</text>
</comment>
<accession>A0ABR3ZTB7</accession>
<organism evidence="2 3">
    <name type="scientific">Stereocaulon virgatum</name>
    <dbReference type="NCBI Taxonomy" id="373712"/>
    <lineage>
        <taxon>Eukaryota</taxon>
        <taxon>Fungi</taxon>
        <taxon>Dikarya</taxon>
        <taxon>Ascomycota</taxon>
        <taxon>Pezizomycotina</taxon>
        <taxon>Lecanoromycetes</taxon>
        <taxon>OSLEUM clade</taxon>
        <taxon>Lecanoromycetidae</taxon>
        <taxon>Lecanorales</taxon>
        <taxon>Lecanorineae</taxon>
        <taxon>Stereocaulaceae</taxon>
        <taxon>Stereocaulon</taxon>
    </lineage>
</organism>
<evidence type="ECO:0000313" key="2">
    <source>
        <dbReference type="EMBL" id="KAL2036704.1"/>
    </source>
</evidence>
<evidence type="ECO:0000313" key="3">
    <source>
        <dbReference type="Proteomes" id="UP001590950"/>
    </source>
</evidence>
<protein>
    <submittedName>
        <fullName evidence="2">Uncharacterized protein</fullName>
    </submittedName>
</protein>
<feature type="signal peptide" evidence="1">
    <location>
        <begin position="1"/>
        <end position="19"/>
    </location>
</feature>
<keyword evidence="1" id="KW-0732">Signal</keyword>
<sequence length="299" mass="32710">MATLLVLILATVASNTINASPLPTVSSTPAPTQTGLLPVYAGISTPSRSPVLAATGVPHAHKGDNSPFPAFDASQYPRHNFTGHHGNNIHHHCEHGNRTVDRIIKDLNDIRHRKNATHHVNGTHCRNDTDSHQPVSSGHAKLAFPNGDHQKIGEARCLQEKGYPFLELTGRDIDTEAVPNYVSILEKNASSSSSPSMTVKAEKVKRDTINSGEGYLASVAYSKPVIQRDVNAKHTPASVQYMGSIHKHAPPSRDQDEHIPASIKYMEYYKKHAPTDRTEFAKRGEEDNDGLTSWAFLSL</sequence>
<feature type="chain" id="PRO_5046185537" evidence="1">
    <location>
        <begin position="20"/>
        <end position="299"/>
    </location>
</feature>